<sequence>MLRPKNFSSVKPSNNDSKPCIVFAFFIHTHYFQKGLPLKQAPMQSIRIMRILKINPPQKSGSTSLLPTKVKLMQLGYQNQIGSTILKEDTIESLRLQNGKKFSLIGTPVGDEIKDPAQMELLPDIFNDLDIDFSRDPKASEAYIADRRNQRKIREATEMLRKNLTLMSPLREGKKLLVLDIDYTILDTKPLIEGALPPTECARPKLHEFLKAIYPFYDICIWSQTSWIWLETKLHELGMIGPEQTNYKINFVLDKTCMFKVFSKRNGQDFQHHVKPLKIIWNLFPQYNASNTIHVDDLGRNFALNPGEGLKIRAFKEAHTERALADRELVWLARYMIHVAAVPDLKKVDHKEWKKVVRAFDPPEEGQ</sequence>
<proteinExistence type="predicted"/>
<dbReference type="InterPro" id="IPR011943">
    <property type="entry name" value="HAD-SF_hydro_IIID"/>
</dbReference>
<dbReference type="SUPFAM" id="SSF56784">
    <property type="entry name" value="HAD-like"/>
    <property type="match status" value="1"/>
</dbReference>
<dbReference type="EMBL" id="NBII01000001">
    <property type="protein sequence ID" value="PAV23806.1"/>
    <property type="molecule type" value="Genomic_DNA"/>
</dbReference>
<dbReference type="GO" id="GO:0090364">
    <property type="term" value="P:regulation of proteasome assembly"/>
    <property type="evidence" value="ECO:0007669"/>
    <property type="project" value="InterPro"/>
</dbReference>
<dbReference type="GO" id="GO:0004722">
    <property type="term" value="F:protein serine/threonine phosphatase activity"/>
    <property type="evidence" value="ECO:0007669"/>
    <property type="project" value="TreeGrafter"/>
</dbReference>
<evidence type="ECO:0000313" key="5">
    <source>
        <dbReference type="EMBL" id="PAV23806.1"/>
    </source>
</evidence>
<keyword evidence="2" id="KW-0378">Hydrolase</keyword>
<dbReference type="InterPro" id="IPR051658">
    <property type="entry name" value="UBLCP1"/>
</dbReference>
<keyword evidence="6" id="KW-1185">Reference proteome</keyword>
<dbReference type="Proteomes" id="UP000217199">
    <property type="component" value="Unassembled WGS sequence"/>
</dbReference>
<evidence type="ECO:0000313" key="6">
    <source>
        <dbReference type="Proteomes" id="UP000217199"/>
    </source>
</evidence>
<dbReference type="GO" id="GO:0005634">
    <property type="term" value="C:nucleus"/>
    <property type="evidence" value="ECO:0007669"/>
    <property type="project" value="UniProtKB-SubCell"/>
</dbReference>
<dbReference type="NCBIfam" id="TIGR02245">
    <property type="entry name" value="HAD_IIID1"/>
    <property type="match status" value="1"/>
</dbReference>
<gene>
    <name evidence="5" type="ORF">PNOK_0087400</name>
</gene>
<evidence type="ECO:0000259" key="4">
    <source>
        <dbReference type="PROSITE" id="PS50969"/>
    </source>
</evidence>
<dbReference type="InParanoid" id="A0A286UW30"/>
<dbReference type="InterPro" id="IPR036412">
    <property type="entry name" value="HAD-like_sf"/>
</dbReference>
<name>A0A286UW30_9AGAM</name>
<protein>
    <submittedName>
        <fullName evidence="5">HAD IIID h</fullName>
    </submittedName>
</protein>
<accession>A0A286UW30</accession>
<feature type="domain" description="FCP1 homology" evidence="4">
    <location>
        <begin position="170"/>
        <end position="339"/>
    </location>
</feature>
<comment type="caution">
    <text evidence="5">The sequence shown here is derived from an EMBL/GenBank/DDBJ whole genome shotgun (WGS) entry which is preliminary data.</text>
</comment>
<organism evidence="5 6">
    <name type="scientific">Pyrrhoderma noxium</name>
    <dbReference type="NCBI Taxonomy" id="2282107"/>
    <lineage>
        <taxon>Eukaryota</taxon>
        <taxon>Fungi</taxon>
        <taxon>Dikarya</taxon>
        <taxon>Basidiomycota</taxon>
        <taxon>Agaricomycotina</taxon>
        <taxon>Agaricomycetes</taxon>
        <taxon>Hymenochaetales</taxon>
        <taxon>Hymenochaetaceae</taxon>
        <taxon>Pyrrhoderma</taxon>
    </lineage>
</organism>
<dbReference type="STRING" id="2282107.A0A286UW30"/>
<dbReference type="Pfam" id="PF03031">
    <property type="entry name" value="NIF"/>
    <property type="match status" value="1"/>
</dbReference>
<evidence type="ECO:0000256" key="3">
    <source>
        <dbReference type="ARBA" id="ARBA00023242"/>
    </source>
</evidence>
<dbReference type="PROSITE" id="PS50969">
    <property type="entry name" value="FCP1"/>
    <property type="match status" value="1"/>
</dbReference>
<dbReference type="Gene3D" id="3.40.50.1000">
    <property type="entry name" value="HAD superfamily/HAD-like"/>
    <property type="match status" value="1"/>
</dbReference>
<dbReference type="OrthoDB" id="1711508at2759"/>
<dbReference type="SMART" id="SM00577">
    <property type="entry name" value="CPDc"/>
    <property type="match status" value="1"/>
</dbReference>
<dbReference type="AlphaFoldDB" id="A0A286UW30"/>
<keyword evidence="3" id="KW-0539">Nucleus</keyword>
<comment type="subcellular location">
    <subcellularLocation>
        <location evidence="1">Nucleus</location>
    </subcellularLocation>
</comment>
<reference evidence="5 6" key="1">
    <citation type="journal article" date="2017" name="Mol. Ecol.">
        <title>Comparative and population genomic landscape of Phellinus noxius: A hypervariable fungus causing root rot in trees.</title>
        <authorList>
            <person name="Chung C.L."/>
            <person name="Lee T.J."/>
            <person name="Akiba M."/>
            <person name="Lee H.H."/>
            <person name="Kuo T.H."/>
            <person name="Liu D."/>
            <person name="Ke H.M."/>
            <person name="Yokoi T."/>
            <person name="Roa M.B."/>
            <person name="Lu M.J."/>
            <person name="Chang Y.Y."/>
            <person name="Ann P.J."/>
            <person name="Tsai J.N."/>
            <person name="Chen C.Y."/>
            <person name="Tzean S.S."/>
            <person name="Ota Y."/>
            <person name="Hattori T."/>
            <person name="Sahashi N."/>
            <person name="Liou R.F."/>
            <person name="Kikuchi T."/>
            <person name="Tsai I.J."/>
        </authorList>
    </citation>
    <scope>NUCLEOTIDE SEQUENCE [LARGE SCALE GENOMIC DNA]</scope>
    <source>
        <strain evidence="5 6">FFPRI411160</strain>
    </source>
</reference>
<evidence type="ECO:0000256" key="2">
    <source>
        <dbReference type="ARBA" id="ARBA00022801"/>
    </source>
</evidence>
<dbReference type="PANTHER" id="PTHR48493">
    <property type="entry name" value="UBIQUITIN-LIKE DOMAIN-CONTAINING CTD PHOSPHATASE 1"/>
    <property type="match status" value="1"/>
</dbReference>
<dbReference type="InterPro" id="IPR023214">
    <property type="entry name" value="HAD_sf"/>
</dbReference>
<evidence type="ECO:0000256" key="1">
    <source>
        <dbReference type="ARBA" id="ARBA00004123"/>
    </source>
</evidence>
<dbReference type="PANTHER" id="PTHR48493:SF1">
    <property type="entry name" value="UBIQUITIN-LIKE DOMAIN-CONTAINING CTD PHOSPHATASE 1"/>
    <property type="match status" value="1"/>
</dbReference>
<dbReference type="InterPro" id="IPR004274">
    <property type="entry name" value="FCP1_dom"/>
</dbReference>